<sequence length="294" mass="32893">MPDRDLNPDLPVIVSIVYYKSDALDHVATKEEMNIMKASVLLFVVACVFLLEGTQGADYPDPETLTNKANEENLTNILKCFYSEGECPKGADELKGRFRNGIYSKMFSIGKVVDTNPRTLKEKGQSSLLFFFGPPSKKIWAEEDESEDKSREPKPTPSTSESYPAGSASKAQVEAPRSTSTVEQCPNAIVFDTSLINERDPCHDPVLAKKYIYDGAIKGRNIEERAAACVEKDIFPTVAVSACSNCNPTQKKWFRIVGRYLLANRPADIKKLRETFDPSEEHKEEFLKFITSDD</sequence>
<dbReference type="InterPro" id="IPR036682">
    <property type="entry name" value="OS_D_A10/PebIII_sf"/>
</dbReference>
<evidence type="ECO:0000313" key="2">
    <source>
        <dbReference type="EMBL" id="CAD7449367.1"/>
    </source>
</evidence>
<dbReference type="Gene3D" id="1.10.2080.10">
    <property type="entry name" value="Insect odorant-binding protein A10/Ejaculatory bulb-specific protein 3"/>
    <property type="match status" value="1"/>
</dbReference>
<evidence type="ECO:0008006" key="3">
    <source>
        <dbReference type="Google" id="ProtNLM"/>
    </source>
</evidence>
<proteinExistence type="predicted"/>
<reference evidence="2" key="1">
    <citation type="submission" date="2020-11" db="EMBL/GenBank/DDBJ databases">
        <authorList>
            <person name="Tran Van P."/>
        </authorList>
    </citation>
    <scope>NUCLEOTIDE SEQUENCE</scope>
</reference>
<dbReference type="Pfam" id="PF03392">
    <property type="entry name" value="OS-D"/>
    <property type="match status" value="1"/>
</dbReference>
<dbReference type="InterPro" id="IPR005055">
    <property type="entry name" value="A10/PebIII"/>
</dbReference>
<accession>A0A7R9FB85</accession>
<dbReference type="SUPFAM" id="SSF100910">
    <property type="entry name" value="Chemosensory protein Csp2"/>
    <property type="match status" value="1"/>
</dbReference>
<organism evidence="2">
    <name type="scientific">Timema bartmani</name>
    <dbReference type="NCBI Taxonomy" id="61472"/>
    <lineage>
        <taxon>Eukaryota</taxon>
        <taxon>Metazoa</taxon>
        <taxon>Ecdysozoa</taxon>
        <taxon>Arthropoda</taxon>
        <taxon>Hexapoda</taxon>
        <taxon>Insecta</taxon>
        <taxon>Pterygota</taxon>
        <taxon>Neoptera</taxon>
        <taxon>Polyneoptera</taxon>
        <taxon>Phasmatodea</taxon>
        <taxon>Timematodea</taxon>
        <taxon>Timematoidea</taxon>
        <taxon>Timematidae</taxon>
        <taxon>Timema</taxon>
    </lineage>
</organism>
<dbReference type="AlphaFoldDB" id="A0A7R9FB85"/>
<evidence type="ECO:0000256" key="1">
    <source>
        <dbReference type="SAM" id="MobiDB-lite"/>
    </source>
</evidence>
<gene>
    <name evidence="2" type="ORF">TBIB3V08_LOCUS11642</name>
</gene>
<protein>
    <recommendedName>
        <fullName evidence="3">Chemosensory protein</fullName>
    </recommendedName>
</protein>
<name>A0A7R9FB85_9NEOP</name>
<feature type="region of interest" description="Disordered" evidence="1">
    <location>
        <begin position="141"/>
        <end position="180"/>
    </location>
</feature>
<dbReference type="EMBL" id="OD571569">
    <property type="protein sequence ID" value="CAD7449367.1"/>
    <property type="molecule type" value="Genomic_DNA"/>
</dbReference>